<comment type="caution">
    <text evidence="2">The sequence shown here is derived from an EMBL/GenBank/DDBJ whole genome shotgun (WGS) entry which is preliminary data.</text>
</comment>
<dbReference type="Pfam" id="PF13620">
    <property type="entry name" value="CarboxypepD_reg"/>
    <property type="match status" value="1"/>
</dbReference>
<keyword evidence="3" id="KW-1185">Reference proteome</keyword>
<name>H0E081_9ACTN</name>
<accession>H0E081</accession>
<dbReference type="AlphaFoldDB" id="H0E081"/>
<dbReference type="RefSeq" id="WP_007569876.1">
    <property type="nucleotide sequence ID" value="NZ_AGUD01000006.1"/>
</dbReference>
<dbReference type="InterPro" id="IPR008969">
    <property type="entry name" value="CarboxyPept-like_regulatory"/>
</dbReference>
<feature type="signal peptide" evidence="1">
    <location>
        <begin position="1"/>
        <end position="31"/>
    </location>
</feature>
<organism evidence="2 3">
    <name type="scientific">Patulibacter medicamentivorans</name>
    <dbReference type="NCBI Taxonomy" id="1097667"/>
    <lineage>
        <taxon>Bacteria</taxon>
        <taxon>Bacillati</taxon>
        <taxon>Actinomycetota</taxon>
        <taxon>Thermoleophilia</taxon>
        <taxon>Solirubrobacterales</taxon>
        <taxon>Patulibacteraceae</taxon>
        <taxon>Patulibacter</taxon>
    </lineage>
</organism>
<dbReference type="Gene3D" id="2.60.40.1120">
    <property type="entry name" value="Carboxypeptidase-like, regulatory domain"/>
    <property type="match status" value="1"/>
</dbReference>
<feature type="chain" id="PRO_5038870962" description="Carboxypeptidase regulatory-like domain-containing protein" evidence="1">
    <location>
        <begin position="32"/>
        <end position="369"/>
    </location>
</feature>
<evidence type="ECO:0008006" key="4">
    <source>
        <dbReference type="Google" id="ProtNLM"/>
    </source>
</evidence>
<sequence>MPPAFALRPLLLSLLLLVVAVAAPAAARAQALPPEQPVTGTVVSAVDGTPVAGVHVRFASTSADVRTRDPSDAEGRFGLKIRAGTYMVEATNDDAEPFTGTDDRWLVGPSDGSSNYETAPRVTVAEGQPLIGVVVRVAPRPRYDVCRDGLLLEGYEGPDPAGPPAGCPRGRIPRITSLPWDYAAVVYVLGTFRPTDAQLAAAGFTRDSLRAAGEWILAHPDAGWPTVNSGVIALLRHGIAQMEAEAQRHGTPSPVIPLPSVAPVVLGQPTRVPSNGSFGMPVACVGSDTCRGTVTLTTRAPAAGRRGSARMVTIARRSVRSRRTGTVARLRLNATGRRLLRTRKRIVVTVAWKAPGQRTVSERRTVRRR</sequence>
<dbReference type="SUPFAM" id="SSF49464">
    <property type="entry name" value="Carboxypeptidase regulatory domain-like"/>
    <property type="match status" value="1"/>
</dbReference>
<reference evidence="2 3" key="1">
    <citation type="journal article" date="2013" name="Biodegradation">
        <title>Quantitative proteomic analysis of ibuprofen-degrading Patulibacter sp. strain I11.</title>
        <authorList>
            <person name="Almeida B."/>
            <person name="Kjeldal H."/>
            <person name="Lolas I."/>
            <person name="Knudsen A.D."/>
            <person name="Carvalho G."/>
            <person name="Nielsen K.L."/>
            <person name="Barreto Crespo M.T."/>
            <person name="Stensballe A."/>
            <person name="Nielsen J.L."/>
        </authorList>
    </citation>
    <scope>NUCLEOTIDE SEQUENCE [LARGE SCALE GENOMIC DNA]</scope>
    <source>
        <strain evidence="2 3">I11</strain>
    </source>
</reference>
<dbReference type="EMBL" id="AGUD01000006">
    <property type="protein sequence ID" value="EHN12884.1"/>
    <property type="molecule type" value="Genomic_DNA"/>
</dbReference>
<gene>
    <name evidence="2" type="ORF">PAI11_01890</name>
</gene>
<dbReference type="Proteomes" id="UP000005143">
    <property type="component" value="Unassembled WGS sequence"/>
</dbReference>
<keyword evidence="1" id="KW-0732">Signal</keyword>
<evidence type="ECO:0000313" key="3">
    <source>
        <dbReference type="Proteomes" id="UP000005143"/>
    </source>
</evidence>
<proteinExistence type="predicted"/>
<protein>
    <recommendedName>
        <fullName evidence="4">Carboxypeptidase regulatory-like domain-containing protein</fullName>
    </recommendedName>
</protein>
<evidence type="ECO:0000313" key="2">
    <source>
        <dbReference type="EMBL" id="EHN12884.1"/>
    </source>
</evidence>
<evidence type="ECO:0000256" key="1">
    <source>
        <dbReference type="SAM" id="SignalP"/>
    </source>
</evidence>